<dbReference type="CDD" id="cd11565">
    <property type="entry name" value="RWD_Spc24"/>
    <property type="match status" value="1"/>
</dbReference>
<dbReference type="GO" id="GO:0051301">
    <property type="term" value="P:cell division"/>
    <property type="evidence" value="ECO:0007669"/>
    <property type="project" value="UniProtKB-UniRule"/>
</dbReference>
<keyword evidence="4 10" id="KW-0498">Mitosis</keyword>
<evidence type="ECO:0000256" key="1">
    <source>
        <dbReference type="ARBA" id="ARBA00007804"/>
    </source>
</evidence>
<dbReference type="GO" id="GO:0008017">
    <property type="term" value="F:microtubule binding"/>
    <property type="evidence" value="ECO:0007669"/>
    <property type="project" value="TreeGrafter"/>
</dbReference>
<dbReference type="GO" id="GO:0031262">
    <property type="term" value="C:Ndc80 complex"/>
    <property type="evidence" value="ECO:0007669"/>
    <property type="project" value="TreeGrafter"/>
</dbReference>
<evidence type="ECO:0000256" key="4">
    <source>
        <dbReference type="ARBA" id="ARBA00022776"/>
    </source>
</evidence>
<proteinExistence type="inferred from homology"/>
<organism evidence="12 13">
    <name type="scientific">Sugiyamaella lignohabitans</name>
    <dbReference type="NCBI Taxonomy" id="796027"/>
    <lineage>
        <taxon>Eukaryota</taxon>
        <taxon>Fungi</taxon>
        <taxon>Dikarya</taxon>
        <taxon>Ascomycota</taxon>
        <taxon>Saccharomycotina</taxon>
        <taxon>Dipodascomycetes</taxon>
        <taxon>Dipodascales</taxon>
        <taxon>Trichomonascaceae</taxon>
        <taxon>Sugiyamaella</taxon>
    </lineage>
</organism>
<dbReference type="InterPro" id="IPR013252">
    <property type="entry name" value="Ndc80_Spc24"/>
</dbReference>
<dbReference type="Pfam" id="PF08286">
    <property type="entry name" value="Spc24"/>
    <property type="match status" value="1"/>
</dbReference>
<keyword evidence="3 10" id="KW-0132">Cell division</keyword>
<reference evidence="12 13" key="1">
    <citation type="submission" date="2016-02" db="EMBL/GenBank/DDBJ databases">
        <title>Complete genome sequence and transcriptome regulation of the pentose utilising yeast Sugiyamaella lignohabitans.</title>
        <authorList>
            <person name="Bellasio M."/>
            <person name="Peymann A."/>
            <person name="Valli M."/>
            <person name="Sipitzky M."/>
            <person name="Graf A."/>
            <person name="Sauer M."/>
            <person name="Marx H."/>
            <person name="Mattanovich D."/>
        </authorList>
    </citation>
    <scope>NUCLEOTIDE SEQUENCE [LARGE SCALE GENOMIC DNA]</scope>
    <source>
        <strain evidence="12 13">CBS 10342</strain>
    </source>
</reference>
<dbReference type="GO" id="GO:0007059">
    <property type="term" value="P:chromosome segregation"/>
    <property type="evidence" value="ECO:0007669"/>
    <property type="project" value="TreeGrafter"/>
</dbReference>
<evidence type="ECO:0000256" key="2">
    <source>
        <dbReference type="ARBA" id="ARBA00022454"/>
    </source>
</evidence>
<dbReference type="SUPFAM" id="SSF143026">
    <property type="entry name" value="Kinetochore globular domain"/>
    <property type="match status" value="1"/>
</dbReference>
<keyword evidence="9 10" id="KW-0137">Centromere</keyword>
<evidence type="ECO:0000256" key="3">
    <source>
        <dbReference type="ARBA" id="ARBA00022618"/>
    </source>
</evidence>
<protein>
    <recommendedName>
        <fullName evidence="10">Kinetochore protein Spc24</fullName>
    </recommendedName>
</protein>
<comment type="function">
    <text evidence="10">Acts as a component of the essential kinetochore-associated NDC80 complex, which is required for chromosome segregation and spindle checkpoint activity.</text>
</comment>
<comment type="similarity">
    <text evidence="1 10">Belongs to the SPC24 family.</text>
</comment>
<keyword evidence="13" id="KW-1185">Reference proteome</keyword>
<name>A0A167EDP1_9ASCO</name>
<feature type="coiled-coil region" evidence="11">
    <location>
        <begin position="83"/>
        <end position="124"/>
    </location>
</feature>
<dbReference type="AlphaFoldDB" id="A0A167EDP1"/>
<evidence type="ECO:0000256" key="7">
    <source>
        <dbReference type="ARBA" id="ARBA00023242"/>
    </source>
</evidence>
<evidence type="ECO:0000256" key="5">
    <source>
        <dbReference type="ARBA" id="ARBA00022838"/>
    </source>
</evidence>
<sequence>MSDELGNYFPLIQSTMEHFEIQEDIDTCDRTEQMFQRIQEKRKKITDESYDTLRALSRKLELAKAKTDPSEKSAAHREATQRLVQLDREKFALAKSLNELEQSNTSSQTTLDILRQELEDLKDADSIEETSSQYVDNAAVLKLKFYRSLGLRFSDDEDETGLGSGKTSADGQSASTGLRVFIQSSTENRVHVFSIDKNYSSQFVANYIWDHM</sequence>
<dbReference type="Gene3D" id="3.30.160.430">
    <property type="match status" value="1"/>
</dbReference>
<evidence type="ECO:0000256" key="8">
    <source>
        <dbReference type="ARBA" id="ARBA00023306"/>
    </source>
</evidence>
<dbReference type="InterPro" id="IPR038066">
    <property type="entry name" value="Spc24_Fungi_globular_sf"/>
</dbReference>
<dbReference type="Proteomes" id="UP000189580">
    <property type="component" value="Chromosome d"/>
</dbReference>
<comment type="subunit">
    <text evidence="10">Component of the NDC80 complex.</text>
</comment>
<evidence type="ECO:0000256" key="11">
    <source>
        <dbReference type="SAM" id="Coils"/>
    </source>
</evidence>
<keyword evidence="7 10" id="KW-0539">Nucleus</keyword>
<evidence type="ECO:0000313" key="13">
    <source>
        <dbReference type="Proteomes" id="UP000189580"/>
    </source>
</evidence>
<dbReference type="RefSeq" id="XP_018736419.1">
    <property type="nucleotide sequence ID" value="XM_018881996.1"/>
</dbReference>
<dbReference type="GeneID" id="30037075"/>
<dbReference type="EMBL" id="CP014502">
    <property type="protein sequence ID" value="ANB13942.1"/>
    <property type="molecule type" value="Genomic_DNA"/>
</dbReference>
<keyword evidence="8 10" id="KW-0131">Cell cycle</keyword>
<accession>A0A167EDP1</accession>
<dbReference type="PANTHER" id="PTHR22142:SF2">
    <property type="entry name" value="KINETOCHORE PROTEIN SPC24"/>
    <property type="match status" value="1"/>
</dbReference>
<dbReference type="GO" id="GO:0005634">
    <property type="term" value="C:nucleus"/>
    <property type="evidence" value="ECO:0007669"/>
    <property type="project" value="UniProtKB-SubCell"/>
</dbReference>
<comment type="subcellular location">
    <subcellularLocation>
        <location evidence="10">Nucleus</location>
    </subcellularLocation>
    <subcellularLocation>
        <location evidence="10">Chromosome</location>
        <location evidence="10">Centromere</location>
        <location evidence="10">Kinetochore</location>
    </subcellularLocation>
</comment>
<dbReference type="KEGG" id="slb:AWJ20_4894"/>
<dbReference type="PANTHER" id="PTHR22142">
    <property type="match status" value="1"/>
</dbReference>
<evidence type="ECO:0000256" key="6">
    <source>
        <dbReference type="ARBA" id="ARBA00023054"/>
    </source>
</evidence>
<gene>
    <name evidence="12" type="primary">spc24</name>
    <name evidence="12" type="ORF">AWJ20_4894</name>
</gene>
<evidence type="ECO:0000256" key="10">
    <source>
        <dbReference type="RuleBase" id="RU368011"/>
    </source>
</evidence>
<dbReference type="OrthoDB" id="3344830at2759"/>
<evidence type="ECO:0000256" key="9">
    <source>
        <dbReference type="ARBA" id="ARBA00023328"/>
    </source>
</evidence>
<evidence type="ECO:0000313" key="12">
    <source>
        <dbReference type="EMBL" id="ANB13942.1"/>
    </source>
</evidence>
<keyword evidence="2 10" id="KW-0158">Chromosome</keyword>
<keyword evidence="6 11" id="KW-0175">Coiled coil</keyword>
<keyword evidence="5 10" id="KW-0995">Kinetochore</keyword>